<dbReference type="InterPro" id="IPR036908">
    <property type="entry name" value="RlpA-like_sf"/>
</dbReference>
<dbReference type="CDD" id="cd22191">
    <property type="entry name" value="DPBB_RlpA_EXP_N-like"/>
    <property type="match status" value="1"/>
</dbReference>
<dbReference type="InterPro" id="IPR009009">
    <property type="entry name" value="RlpA-like_DPBB"/>
</dbReference>
<proteinExistence type="predicted"/>
<evidence type="ECO:0000313" key="5">
    <source>
        <dbReference type="Proteomes" id="UP000383932"/>
    </source>
</evidence>
<feature type="chain" id="PRO_5024403498" description="RlpA-like protein double-psi beta-barrel domain-containing protein" evidence="2">
    <location>
        <begin position="24"/>
        <end position="148"/>
    </location>
</feature>
<name>A0A5N5QC69_9AGAM</name>
<evidence type="ECO:0000256" key="1">
    <source>
        <dbReference type="ARBA" id="ARBA00022729"/>
    </source>
</evidence>
<dbReference type="Gene3D" id="2.40.40.10">
    <property type="entry name" value="RlpA-like domain"/>
    <property type="match status" value="1"/>
</dbReference>
<dbReference type="AlphaFoldDB" id="A0A5N5QC69"/>
<dbReference type="InterPro" id="IPR051477">
    <property type="entry name" value="Expansin_CellWall"/>
</dbReference>
<dbReference type="Pfam" id="PF03330">
    <property type="entry name" value="DPBB_1"/>
    <property type="match status" value="1"/>
</dbReference>
<organism evidence="4 5">
    <name type="scientific">Ceratobasidium theobromae</name>
    <dbReference type="NCBI Taxonomy" id="1582974"/>
    <lineage>
        <taxon>Eukaryota</taxon>
        <taxon>Fungi</taxon>
        <taxon>Dikarya</taxon>
        <taxon>Basidiomycota</taxon>
        <taxon>Agaricomycotina</taxon>
        <taxon>Agaricomycetes</taxon>
        <taxon>Cantharellales</taxon>
        <taxon>Ceratobasidiaceae</taxon>
        <taxon>Ceratobasidium</taxon>
    </lineage>
</organism>
<reference evidence="4 5" key="1">
    <citation type="journal article" date="2019" name="Fungal Biol. Biotechnol.">
        <title>Draft genome sequence of fastidious pathogen Ceratobasidium theobromae, which causes vascular-streak dieback in Theobroma cacao.</title>
        <authorList>
            <person name="Ali S.S."/>
            <person name="Asman A."/>
            <person name="Shao J."/>
            <person name="Firmansyah A.P."/>
            <person name="Susilo A.W."/>
            <person name="Rosmana A."/>
            <person name="McMahon P."/>
            <person name="Junaid M."/>
            <person name="Guest D."/>
            <person name="Kheng T.Y."/>
            <person name="Meinhardt L.W."/>
            <person name="Bailey B.A."/>
        </authorList>
    </citation>
    <scope>NUCLEOTIDE SEQUENCE [LARGE SCALE GENOMIC DNA]</scope>
    <source>
        <strain evidence="4 5">CT2</strain>
    </source>
</reference>
<dbReference type="PANTHER" id="PTHR31836:SF28">
    <property type="entry name" value="SRCR DOMAIN-CONTAINING PROTEIN-RELATED"/>
    <property type="match status" value="1"/>
</dbReference>
<dbReference type="EMBL" id="SSOP01000295">
    <property type="protein sequence ID" value="KAB5589264.1"/>
    <property type="molecule type" value="Genomic_DNA"/>
</dbReference>
<protein>
    <recommendedName>
        <fullName evidence="3">RlpA-like protein double-psi beta-barrel domain-containing protein</fullName>
    </recommendedName>
</protein>
<dbReference type="SUPFAM" id="SSF50685">
    <property type="entry name" value="Barwin-like endoglucanases"/>
    <property type="match status" value="1"/>
</dbReference>
<evidence type="ECO:0000313" key="4">
    <source>
        <dbReference type="EMBL" id="KAB5589264.1"/>
    </source>
</evidence>
<gene>
    <name evidence="4" type="ORF">CTheo_7301</name>
</gene>
<comment type="caution">
    <text evidence="4">The sequence shown here is derived from an EMBL/GenBank/DDBJ whole genome shotgun (WGS) entry which is preliminary data.</text>
</comment>
<evidence type="ECO:0000256" key="2">
    <source>
        <dbReference type="SAM" id="SignalP"/>
    </source>
</evidence>
<sequence>MYLATQFTALVVAGLGLVGGAAAAPTGPVHNATSLQARGPYDTHNGWASWYNPSAGIGACGWQNYDYEWVAAVGTALFQELTPDGNPNHSAACGKTATATYNGKSITLGIVDRCPGCGYDDIDLAPAAFQQFADLGVGKLYGFSWHFN</sequence>
<accession>A0A5N5QC69</accession>
<keyword evidence="1 2" id="KW-0732">Signal</keyword>
<feature type="domain" description="RlpA-like protein double-psi beta-barrel" evidence="3">
    <location>
        <begin position="45"/>
        <end position="138"/>
    </location>
</feature>
<dbReference type="Proteomes" id="UP000383932">
    <property type="component" value="Unassembled WGS sequence"/>
</dbReference>
<dbReference type="OrthoDB" id="623670at2759"/>
<evidence type="ECO:0000259" key="3">
    <source>
        <dbReference type="Pfam" id="PF03330"/>
    </source>
</evidence>
<feature type="signal peptide" evidence="2">
    <location>
        <begin position="1"/>
        <end position="23"/>
    </location>
</feature>
<dbReference type="PANTHER" id="PTHR31836">
    <property type="match status" value="1"/>
</dbReference>
<keyword evidence="5" id="KW-1185">Reference proteome</keyword>